<keyword evidence="1" id="KW-0175">Coiled coil</keyword>
<organism evidence="3 4">
    <name type="scientific">Ameca splendens</name>
    <dbReference type="NCBI Taxonomy" id="208324"/>
    <lineage>
        <taxon>Eukaryota</taxon>
        <taxon>Metazoa</taxon>
        <taxon>Chordata</taxon>
        <taxon>Craniata</taxon>
        <taxon>Vertebrata</taxon>
        <taxon>Euteleostomi</taxon>
        <taxon>Actinopterygii</taxon>
        <taxon>Neopterygii</taxon>
        <taxon>Teleostei</taxon>
        <taxon>Neoteleostei</taxon>
        <taxon>Acanthomorphata</taxon>
        <taxon>Ovalentaria</taxon>
        <taxon>Atherinomorphae</taxon>
        <taxon>Cyprinodontiformes</taxon>
        <taxon>Goodeidae</taxon>
        <taxon>Ameca</taxon>
    </lineage>
</organism>
<accession>A0ABV1A6J3</accession>
<keyword evidence="2" id="KW-0472">Membrane</keyword>
<feature type="coiled-coil region" evidence="1">
    <location>
        <begin position="69"/>
        <end position="106"/>
    </location>
</feature>
<dbReference type="Proteomes" id="UP001469553">
    <property type="component" value="Unassembled WGS sequence"/>
</dbReference>
<sequence>MKTGWELGEVSGERDVWVSLLSLLPCDPVPDEAEDDDDVILHLILLYVCDDIVCILFPATGKKLNTQRNTKQLQNKEKQIEVMKDLENQKGKLDNLKKLRQKKSNHCVHLFSY</sequence>
<keyword evidence="4" id="KW-1185">Reference proteome</keyword>
<keyword evidence="2" id="KW-0812">Transmembrane</keyword>
<evidence type="ECO:0000256" key="2">
    <source>
        <dbReference type="SAM" id="Phobius"/>
    </source>
</evidence>
<dbReference type="EMBL" id="JAHRIP010084192">
    <property type="protein sequence ID" value="MEQ2313246.1"/>
    <property type="molecule type" value="Genomic_DNA"/>
</dbReference>
<proteinExistence type="predicted"/>
<evidence type="ECO:0000313" key="4">
    <source>
        <dbReference type="Proteomes" id="UP001469553"/>
    </source>
</evidence>
<keyword evidence="2" id="KW-1133">Transmembrane helix</keyword>
<evidence type="ECO:0000256" key="1">
    <source>
        <dbReference type="SAM" id="Coils"/>
    </source>
</evidence>
<evidence type="ECO:0000313" key="3">
    <source>
        <dbReference type="EMBL" id="MEQ2313246.1"/>
    </source>
</evidence>
<reference evidence="3 4" key="1">
    <citation type="submission" date="2021-06" db="EMBL/GenBank/DDBJ databases">
        <authorList>
            <person name="Palmer J.M."/>
        </authorList>
    </citation>
    <scope>NUCLEOTIDE SEQUENCE [LARGE SCALE GENOMIC DNA]</scope>
    <source>
        <strain evidence="3 4">AS_MEX2019</strain>
        <tissue evidence="3">Muscle</tissue>
    </source>
</reference>
<gene>
    <name evidence="3" type="ORF">AMECASPLE_039749</name>
</gene>
<feature type="transmembrane region" description="Helical" evidence="2">
    <location>
        <begin position="39"/>
        <end position="59"/>
    </location>
</feature>
<protein>
    <submittedName>
        <fullName evidence="3">Uncharacterized protein</fullName>
    </submittedName>
</protein>
<comment type="caution">
    <text evidence="3">The sequence shown here is derived from an EMBL/GenBank/DDBJ whole genome shotgun (WGS) entry which is preliminary data.</text>
</comment>
<name>A0ABV1A6J3_9TELE</name>